<dbReference type="InterPro" id="IPR004358">
    <property type="entry name" value="Sig_transdc_His_kin-like_C"/>
</dbReference>
<dbReference type="KEGG" id="spsw:Sps_05039"/>
<dbReference type="Pfam" id="PF12729">
    <property type="entry name" value="4HB_MCP_1"/>
    <property type="match status" value="1"/>
</dbReference>
<evidence type="ECO:0000259" key="5">
    <source>
        <dbReference type="PROSITE" id="PS50109"/>
    </source>
</evidence>
<dbReference type="SUPFAM" id="SSF55874">
    <property type="entry name" value="ATPase domain of HSP90 chaperone/DNA topoisomerase II/histidine kinase"/>
    <property type="match status" value="1"/>
</dbReference>
<keyword evidence="3" id="KW-0175">Coiled coil</keyword>
<dbReference type="PANTHER" id="PTHR43065:SF47">
    <property type="match status" value="1"/>
</dbReference>
<dbReference type="RefSeq" id="WP_077754945.1">
    <property type="nucleotide sequence ID" value="NZ_CP014782.1"/>
</dbReference>
<dbReference type="InterPro" id="IPR024478">
    <property type="entry name" value="HlyB_4HB_MCP"/>
</dbReference>
<evidence type="ECO:0000313" key="6">
    <source>
        <dbReference type="EMBL" id="AQS40117.1"/>
    </source>
</evidence>
<dbReference type="InterPro" id="IPR003594">
    <property type="entry name" value="HATPase_dom"/>
</dbReference>
<feature type="transmembrane region" description="Helical" evidence="4">
    <location>
        <begin position="185"/>
        <end position="205"/>
    </location>
</feature>
<dbReference type="Gene3D" id="1.10.287.130">
    <property type="match status" value="1"/>
</dbReference>
<dbReference type="OrthoDB" id="1931120at2"/>
<reference evidence="6 7" key="1">
    <citation type="submission" date="2016-03" db="EMBL/GenBank/DDBJ databases">
        <title>Complete genome sequence of Shewanella psychrophila WP2, a deep sea bacterium isolated from west Pacific sediment.</title>
        <authorList>
            <person name="Xu G."/>
            <person name="Jian H."/>
        </authorList>
    </citation>
    <scope>NUCLEOTIDE SEQUENCE [LARGE SCALE GENOMIC DNA]</scope>
    <source>
        <strain evidence="6 7">WP2</strain>
    </source>
</reference>
<dbReference type="Proteomes" id="UP000189545">
    <property type="component" value="Chromosome"/>
</dbReference>
<dbReference type="EMBL" id="CP014782">
    <property type="protein sequence ID" value="AQS40117.1"/>
    <property type="molecule type" value="Genomic_DNA"/>
</dbReference>
<dbReference type="PRINTS" id="PR00344">
    <property type="entry name" value="BCTRLSENSOR"/>
</dbReference>
<dbReference type="EC" id="2.7.13.3" evidence="2"/>
<dbReference type="AlphaFoldDB" id="A0A1S6HX13"/>
<dbReference type="PROSITE" id="PS50109">
    <property type="entry name" value="HIS_KIN"/>
    <property type="match status" value="1"/>
</dbReference>
<keyword evidence="6" id="KW-0808">Transferase</keyword>
<dbReference type="InterPro" id="IPR036890">
    <property type="entry name" value="HATPase_C_sf"/>
</dbReference>
<keyword evidence="7" id="KW-1185">Reference proteome</keyword>
<evidence type="ECO:0000256" key="1">
    <source>
        <dbReference type="ARBA" id="ARBA00000085"/>
    </source>
</evidence>
<evidence type="ECO:0000256" key="2">
    <source>
        <dbReference type="ARBA" id="ARBA00012438"/>
    </source>
</evidence>
<name>A0A1S6HX13_9GAMM</name>
<gene>
    <name evidence="6" type="ORF">Sps_05039</name>
</gene>
<accession>A0A1S6HX13</accession>
<dbReference type="Gene3D" id="3.30.565.10">
    <property type="entry name" value="Histidine kinase-like ATPase, C-terminal domain"/>
    <property type="match status" value="1"/>
</dbReference>
<dbReference type="InterPro" id="IPR005467">
    <property type="entry name" value="His_kinase_dom"/>
</dbReference>
<proteinExistence type="predicted"/>
<keyword evidence="4" id="KW-0812">Transmembrane</keyword>
<feature type="transmembrane region" description="Helical" evidence="4">
    <location>
        <begin position="15"/>
        <end position="38"/>
    </location>
</feature>
<keyword evidence="4" id="KW-0472">Membrane</keyword>
<protein>
    <recommendedName>
        <fullName evidence="2">histidine kinase</fullName>
        <ecNumber evidence="2">2.7.13.3</ecNumber>
    </recommendedName>
</protein>
<feature type="domain" description="Histidine kinase" evidence="5">
    <location>
        <begin position="270"/>
        <end position="501"/>
    </location>
</feature>
<dbReference type="PANTHER" id="PTHR43065">
    <property type="entry name" value="SENSOR HISTIDINE KINASE"/>
    <property type="match status" value="1"/>
</dbReference>
<dbReference type="SMART" id="SM00387">
    <property type="entry name" value="HATPase_c"/>
    <property type="match status" value="1"/>
</dbReference>
<keyword evidence="6" id="KW-0418">Kinase</keyword>
<comment type="catalytic activity">
    <reaction evidence="1">
        <text>ATP + protein L-histidine = ADP + protein N-phospho-L-histidine.</text>
        <dbReference type="EC" id="2.7.13.3"/>
    </reaction>
</comment>
<dbReference type="STRING" id="225848.Sps_05039"/>
<dbReference type="Pfam" id="PF02518">
    <property type="entry name" value="HATPase_c"/>
    <property type="match status" value="1"/>
</dbReference>
<dbReference type="InterPro" id="IPR036097">
    <property type="entry name" value="HisK_dim/P_sf"/>
</dbReference>
<evidence type="ECO:0000256" key="3">
    <source>
        <dbReference type="SAM" id="Coils"/>
    </source>
</evidence>
<organism evidence="6 7">
    <name type="scientific">Shewanella psychrophila</name>
    <dbReference type="NCBI Taxonomy" id="225848"/>
    <lineage>
        <taxon>Bacteria</taxon>
        <taxon>Pseudomonadati</taxon>
        <taxon>Pseudomonadota</taxon>
        <taxon>Gammaproteobacteria</taxon>
        <taxon>Alteromonadales</taxon>
        <taxon>Shewanellaceae</taxon>
        <taxon>Shewanella</taxon>
    </lineage>
</organism>
<evidence type="ECO:0000256" key="4">
    <source>
        <dbReference type="SAM" id="Phobius"/>
    </source>
</evidence>
<dbReference type="SUPFAM" id="SSF47384">
    <property type="entry name" value="Homodimeric domain of signal transducing histidine kinase"/>
    <property type="match status" value="1"/>
</dbReference>
<dbReference type="GO" id="GO:0000155">
    <property type="term" value="F:phosphorelay sensor kinase activity"/>
    <property type="evidence" value="ECO:0007669"/>
    <property type="project" value="InterPro"/>
</dbReference>
<sequence>MSVSDSIQLVIKKRLILTSIVLFSILIILGIYTTYSLYKLNIEVERTFESSKIRTEAIYTANDSVNHMEKALIKLIAVSDKASIREAAIASILATSILDEKIQNLQSQLPNNNTVSLLALSLNEIKPHRMKIIGYAKRNQDQMAFEIIEEITPKTLDIARNLNKLIKEDQADINQLLINFKQSEINTLVVVIIIITMTIGLLVVVNTRLQSAKLELDKLNHELEGKVKARTDALKHSFDEIQTTLMTLQLTQSKLVESEKMASLGCLAAGISHELNTPIGICLTSGSYLSDSARLLKEKYAREDLARDDFDEFINTIEQSLCLILSNLSRSSNLVKAFKKLSIQQSSETPRQVNFCNYINEIIFTLKPKLKGSQYIINLDCSEAVEVELVVSVLEEIMTNLIMNSLQHGFENLDRGEVFIHVSEQDDKIRLTYSDSGRGVAEEDFEKIFEPFFTTQRGLGRNGLGLTIVYNLIVHSLQGSISCRHDTQGHTLFEIELPKKQGG</sequence>
<keyword evidence="4" id="KW-1133">Transmembrane helix</keyword>
<evidence type="ECO:0000313" key="7">
    <source>
        <dbReference type="Proteomes" id="UP000189545"/>
    </source>
</evidence>
<feature type="coiled-coil region" evidence="3">
    <location>
        <begin position="159"/>
        <end position="229"/>
    </location>
</feature>